<dbReference type="AlphaFoldDB" id="A0A2K1G5Z6"/>
<dbReference type="Proteomes" id="UP000236268">
    <property type="component" value="Unassembled WGS sequence"/>
</dbReference>
<reference evidence="1 2" key="1">
    <citation type="submission" date="2018-01" db="EMBL/GenBank/DDBJ databases">
        <title>Whole genome sequence of Azospirillum brasilense REC3 isolated from strawberry roots.</title>
        <authorList>
            <person name="Fontana C.A."/>
            <person name="Salazar S.M."/>
            <person name="Bassi D."/>
            <person name="Puglisi E."/>
            <person name="Lovaisa N.C."/>
            <person name="Toffoli L.M."/>
            <person name="Pedraza R."/>
            <person name="Cocconcelli P.S."/>
        </authorList>
    </citation>
    <scope>NUCLEOTIDE SEQUENCE [LARGE SCALE GENOMIC DNA]</scope>
    <source>
        <strain evidence="1 2">REC3</strain>
    </source>
</reference>
<evidence type="ECO:0000313" key="1">
    <source>
        <dbReference type="EMBL" id="PNR00209.1"/>
    </source>
</evidence>
<proteinExistence type="predicted"/>
<sequence>MMVGLPNTINTRELHLLPRHITPAIREYVRQNEEIICHPTMGLLPLLRNYAEVKRKLKRIIAKAGQSSPRRVRLETIQKRVEACGAGSVCGMGFCPICVTEHKLKQLDMIANAVPEDGPRPEFRSVTLLGQIMYGSLEEVETAVRAFKTRVRAHFDQGLRSHPEIYKGVRLVLAVEVDIVPPFHQVMRTVYDPQRDYRGEWESSGLIGPQKKRCLVEAGYNPAEERPGWFITVHGLLLAETDAKIEELRSRMTTLNVVNGNSLFPRHRQVLFKRLHRKKIIRHNINSIIGYGFKNFARYANYVVSDDALKKRGVDIEKEGFKPSYGRLLSDTDMENYILLSENLGLGMRTLRVFFRGAYKVSDQKSPDEG</sequence>
<dbReference type="EMBL" id="POWG01000003">
    <property type="protein sequence ID" value="PNR00209.1"/>
    <property type="molecule type" value="Genomic_DNA"/>
</dbReference>
<accession>A0A2K1G5Z6</accession>
<protein>
    <submittedName>
        <fullName evidence="1">Uncharacterized protein</fullName>
    </submittedName>
</protein>
<organism evidence="1 2">
    <name type="scientific">Azospirillum argentinense</name>
    <dbReference type="NCBI Taxonomy" id="2970906"/>
    <lineage>
        <taxon>Bacteria</taxon>
        <taxon>Pseudomonadati</taxon>
        <taxon>Pseudomonadota</taxon>
        <taxon>Alphaproteobacteria</taxon>
        <taxon>Rhodospirillales</taxon>
        <taxon>Azospirillaceae</taxon>
        <taxon>Azospirillum</taxon>
    </lineage>
</organism>
<name>A0A2K1G5Z6_9PROT</name>
<comment type="caution">
    <text evidence="1">The sequence shown here is derived from an EMBL/GenBank/DDBJ whole genome shotgun (WGS) entry which is preliminary data.</text>
</comment>
<gene>
    <name evidence="1" type="ORF">C1S70_05125</name>
</gene>
<evidence type="ECO:0000313" key="2">
    <source>
        <dbReference type="Proteomes" id="UP000236268"/>
    </source>
</evidence>